<evidence type="ECO:0000256" key="1">
    <source>
        <dbReference type="SAM" id="MobiDB-lite"/>
    </source>
</evidence>
<dbReference type="SMART" id="SM00530">
    <property type="entry name" value="HTH_XRE"/>
    <property type="match status" value="1"/>
</dbReference>
<evidence type="ECO:0000259" key="2">
    <source>
        <dbReference type="PROSITE" id="PS50943"/>
    </source>
</evidence>
<dbReference type="Gene3D" id="1.10.260.40">
    <property type="entry name" value="lambda repressor-like DNA-binding domains"/>
    <property type="match status" value="1"/>
</dbReference>
<accession>A0A5M3VS47</accession>
<comment type="caution">
    <text evidence="3">The sequence shown here is derived from an EMBL/GenBank/DDBJ whole genome shotgun (WGS) entry which is preliminary data.</text>
</comment>
<gene>
    <name evidence="3" type="ORF">Acor_15390</name>
</gene>
<dbReference type="InterPro" id="IPR010982">
    <property type="entry name" value="Lambda_DNA-bd_dom_sf"/>
</dbReference>
<feature type="region of interest" description="Disordered" evidence="1">
    <location>
        <begin position="1"/>
        <end position="25"/>
    </location>
</feature>
<feature type="domain" description="HTH cro/C1-type" evidence="2">
    <location>
        <begin position="72"/>
        <end position="125"/>
    </location>
</feature>
<dbReference type="GO" id="GO:0003677">
    <property type="term" value="F:DNA binding"/>
    <property type="evidence" value="ECO:0007669"/>
    <property type="project" value="InterPro"/>
</dbReference>
<evidence type="ECO:0000313" key="4">
    <source>
        <dbReference type="Proteomes" id="UP000334990"/>
    </source>
</evidence>
<dbReference type="Pfam" id="PF01381">
    <property type="entry name" value="HTH_3"/>
    <property type="match status" value="1"/>
</dbReference>
<dbReference type="SUPFAM" id="SSF47413">
    <property type="entry name" value="lambda repressor-like DNA-binding domains"/>
    <property type="match status" value="1"/>
</dbReference>
<dbReference type="PROSITE" id="PS50943">
    <property type="entry name" value="HTH_CROC1"/>
    <property type="match status" value="1"/>
</dbReference>
<evidence type="ECO:0000313" key="3">
    <source>
        <dbReference type="EMBL" id="GER99475.1"/>
    </source>
</evidence>
<dbReference type="Proteomes" id="UP000334990">
    <property type="component" value="Unassembled WGS sequence"/>
</dbReference>
<dbReference type="CDD" id="cd00093">
    <property type="entry name" value="HTH_XRE"/>
    <property type="match status" value="1"/>
</dbReference>
<protein>
    <submittedName>
        <fullName evidence="3">Transcriptional regulator</fullName>
    </submittedName>
</protein>
<dbReference type="InterPro" id="IPR001387">
    <property type="entry name" value="Cro/C1-type_HTH"/>
</dbReference>
<reference evidence="3 4" key="1">
    <citation type="submission" date="2019-10" db="EMBL/GenBank/DDBJ databases">
        <title>Whole genome shotgun sequence of Acrocarpospora corrugata NBRC 13972.</title>
        <authorList>
            <person name="Ichikawa N."/>
            <person name="Kimura A."/>
            <person name="Kitahashi Y."/>
            <person name="Komaki H."/>
            <person name="Oguchi A."/>
        </authorList>
    </citation>
    <scope>NUCLEOTIDE SEQUENCE [LARGE SCALE GENOMIC DNA]</scope>
    <source>
        <strain evidence="3 4">NBRC 13972</strain>
    </source>
</reference>
<proteinExistence type="predicted"/>
<sequence length="136" mass="14908">MVPRRHPPCGGTLRGIPSREGEGGTAMSEFVKWSDTKAKIRESDPDWDSPERITAREASREQLRAELRGTQLAEMRKRLGVSQKLLAERMGISQARVSQIEHGQIGGLDILRAYVTALGGTLDVVADFGDHSVKVA</sequence>
<organism evidence="3 4">
    <name type="scientific">Acrocarpospora corrugata</name>
    <dbReference type="NCBI Taxonomy" id="35763"/>
    <lineage>
        <taxon>Bacteria</taxon>
        <taxon>Bacillati</taxon>
        <taxon>Actinomycetota</taxon>
        <taxon>Actinomycetes</taxon>
        <taxon>Streptosporangiales</taxon>
        <taxon>Streptosporangiaceae</taxon>
        <taxon>Acrocarpospora</taxon>
    </lineage>
</organism>
<dbReference type="AlphaFoldDB" id="A0A5M3VS47"/>
<dbReference type="EMBL" id="BLAD01000040">
    <property type="protein sequence ID" value="GER99475.1"/>
    <property type="molecule type" value="Genomic_DNA"/>
</dbReference>
<keyword evidence="4" id="KW-1185">Reference proteome</keyword>
<name>A0A5M3VS47_9ACTN</name>